<dbReference type="GO" id="GO:0031267">
    <property type="term" value="F:small GTPase binding"/>
    <property type="evidence" value="ECO:0007669"/>
    <property type="project" value="InterPro"/>
</dbReference>
<dbReference type="PIR" id="E90106">
    <property type="entry name" value="E90106"/>
</dbReference>
<evidence type="ECO:0000313" key="7">
    <source>
        <dbReference type="EMBL" id="CAC27002.1"/>
    </source>
</evidence>
<evidence type="ECO:0000256" key="3">
    <source>
        <dbReference type="ARBA" id="ARBA00022490"/>
    </source>
</evidence>
<dbReference type="AlphaFoldDB" id="Q9AW68"/>
<dbReference type="Pfam" id="PF25574">
    <property type="entry name" value="TPR_IMB1"/>
    <property type="match status" value="1"/>
</dbReference>
<dbReference type="GO" id="GO:0006606">
    <property type="term" value="P:protein import into nucleus"/>
    <property type="evidence" value="ECO:0007669"/>
    <property type="project" value="InterPro"/>
</dbReference>
<dbReference type="InterPro" id="IPR016024">
    <property type="entry name" value="ARM-type_fold"/>
</dbReference>
<evidence type="ECO:0000313" key="8">
    <source>
        <dbReference type="Proteomes" id="UP000242167"/>
    </source>
</evidence>
<keyword evidence="3" id="KW-0963">Cytoplasm</keyword>
<evidence type="ECO:0000259" key="6">
    <source>
        <dbReference type="PROSITE" id="PS50166"/>
    </source>
</evidence>
<keyword evidence="4" id="KW-0677">Repeat</keyword>
<dbReference type="InterPro" id="IPR040122">
    <property type="entry name" value="Importin_beta"/>
</dbReference>
<feature type="domain" description="Importin N-terminal" evidence="6">
    <location>
        <begin position="21"/>
        <end position="101"/>
    </location>
</feature>
<dbReference type="InterPro" id="IPR001494">
    <property type="entry name" value="Importin-beta_N"/>
</dbReference>
<gene>
    <name evidence="7" type="primary">imb1</name>
</gene>
<dbReference type="Pfam" id="PF03810">
    <property type="entry name" value="IBN_N"/>
    <property type="match status" value="1"/>
</dbReference>
<dbReference type="RefSeq" id="XP_001713218.1">
    <property type="nucleotide sequence ID" value="XM_001713166.1"/>
</dbReference>
<evidence type="ECO:0000256" key="1">
    <source>
        <dbReference type="ARBA" id="ARBA00004496"/>
    </source>
</evidence>
<dbReference type="InterPro" id="IPR011989">
    <property type="entry name" value="ARM-like"/>
</dbReference>
<evidence type="ECO:0000256" key="5">
    <source>
        <dbReference type="ARBA" id="ARBA00022927"/>
    </source>
</evidence>
<comment type="subcellular location">
    <subcellularLocation>
        <location evidence="1">Cytoplasm</location>
    </subcellularLocation>
</comment>
<proteinExistence type="predicted"/>
<dbReference type="SUPFAM" id="SSF48371">
    <property type="entry name" value="ARM repeat"/>
    <property type="match status" value="1"/>
</dbReference>
<keyword evidence="5" id="KW-0653">Protein transport</keyword>
<evidence type="ECO:0000256" key="4">
    <source>
        <dbReference type="ARBA" id="ARBA00022737"/>
    </source>
</evidence>
<organism evidence="7 8">
    <name type="scientific">Guillardia theta</name>
    <name type="common">Cryptophyte</name>
    <name type="synonym">Cryptomonas phi</name>
    <dbReference type="NCBI Taxonomy" id="55529"/>
    <lineage>
        <taxon>Eukaryota</taxon>
        <taxon>Cryptophyceae</taxon>
        <taxon>Pyrenomonadales</taxon>
        <taxon>Geminigeraceae</taxon>
        <taxon>Guillardia</taxon>
    </lineage>
</organism>
<dbReference type="PROSITE" id="PS50166">
    <property type="entry name" value="IMPORTIN_B_NT"/>
    <property type="match status" value="1"/>
</dbReference>
<accession>Q9AW68</accession>
<dbReference type="Gene3D" id="1.25.10.10">
    <property type="entry name" value="Leucine-rich Repeat Variant"/>
    <property type="match status" value="1"/>
</dbReference>
<dbReference type="GO" id="GO:0005737">
    <property type="term" value="C:cytoplasm"/>
    <property type="evidence" value="ECO:0007669"/>
    <property type="project" value="UniProtKB-SubCell"/>
</dbReference>
<keyword evidence="2" id="KW-0813">Transport</keyword>
<evidence type="ECO:0000256" key="2">
    <source>
        <dbReference type="ARBA" id="ARBA00022448"/>
    </source>
</evidence>
<dbReference type="GeneID" id="857464"/>
<dbReference type="PANTHER" id="PTHR10527">
    <property type="entry name" value="IMPORTIN BETA"/>
    <property type="match status" value="1"/>
</dbReference>
<dbReference type="Proteomes" id="UP000242167">
    <property type="component" value="Nucleomorph 2"/>
</dbReference>
<sequence>MMLLDCLKFINNSNDNMRNLGEETIQKLEKEHLNFFFEELLSIIIDSSLPNNLRNLSILILKNSLSSNFEGIFVINNNKWIKTDSIIRNNIKIKLINLLQKRENEIKKSIAQLFSRILLIEIYNQHWKFPFKDLYYFLESNNFNLNLYESILEIITFFFQEVNNDEIYLNLIKIESNIIFKTIFFVLKSSEDGIISLKLSALNCLNHGLNFLKSFIENNNQIDDLIKLTINQIIVFNTKHKIIIIEILEKLVNTFYTKIDNYIEIIINFSLYEFENINDENLMKIIDFWSSIAEKEFELNLSNVLAFNEGRIPEIYVKHYVKKAKNKLLKEIVKLIQYSKSFYDFEEWNLYSNSAICLNYMIQASPGNLVPIFLKSFKEHRKINYFKKYNQNDIVIFIATLDGIGAKFLYEEVFFFNKYWLSIFNTNSFEFQNSVLLILIRILSISSIYLRNDLDKIFKILNDTIYKKNFVENFFILLNLFIISFEKEGVIDNQISNMFPSLLKIIYNQHLKDYRADLIFEIICSIVLTSNLRLMMSISYTLPILLKIINNGFLVNYGIKNSFSLRIQTNHFRIISCFLQKIGKKLNKIFILEFNNILKKSYNFQDEESLKQIDEEILVSLATISQILKYNFKHEISFWIPIVFKILSLTENDNILSVSVGIICDFISVGLNDNLDNELFKLISNKYKIIEKKPRILSLFSDIFLLNGKKYVENLNNNLLFLRELIYLYFDTFNKKNADIEWFLDFQDGMIELITALFQSLYKYELKNVESLFKIIFLEMIKFIRSLVVNNRLNSTIKGIIGLIGDIRLTFKEFSKNLIGKSWIFQLIIESKLSTEFSFRNIGLWIKPILLSKNY</sequence>
<dbReference type="EMBL" id="AJ010592">
    <property type="protein sequence ID" value="CAC27002.1"/>
    <property type="molecule type" value="Genomic_DNA"/>
</dbReference>
<dbReference type="GO" id="GO:0000428">
    <property type="term" value="C:DNA-directed RNA polymerase complex"/>
    <property type="evidence" value="ECO:0007669"/>
    <property type="project" value="UniProtKB-KW"/>
</dbReference>
<reference evidence="7 8" key="1">
    <citation type="journal article" date="2001" name="Nature">
        <title>The highly reduced genome of an enslaved algal nucleus.</title>
        <authorList>
            <person name="Douglas S."/>
            <person name="Zauner S."/>
            <person name="Fraunholz M."/>
            <person name="Beaton M."/>
            <person name="Penny S."/>
            <person name="Deng L."/>
            <person name="Wu X."/>
            <person name="Reith M."/>
            <person name="Cavalier-Smith T."/>
            <person name="Maier U."/>
        </authorList>
    </citation>
    <scope>NUCLEOTIDE SEQUENCE [LARGE SCALE GENOMIC DNA]</scope>
</reference>
<dbReference type="InterPro" id="IPR058584">
    <property type="entry name" value="IMB1_TNPO1-like_TPR"/>
</dbReference>
<protein>
    <submittedName>
        <fullName evidence="7">Importin beta-1 SU</fullName>
    </submittedName>
</protein>
<name>Q9AW68_GUITH</name>